<dbReference type="CDD" id="cd06588">
    <property type="entry name" value="PhnB_like"/>
    <property type="match status" value="1"/>
</dbReference>
<dbReference type="PANTHER" id="PTHR33990">
    <property type="entry name" value="PROTEIN YJDN-RELATED"/>
    <property type="match status" value="1"/>
</dbReference>
<keyword evidence="2" id="KW-0830">Ubiquinone</keyword>
<dbReference type="Gene3D" id="3.10.180.10">
    <property type="entry name" value="2,3-Dihydroxybiphenyl 1,2-Dioxygenase, domain 1"/>
    <property type="match status" value="1"/>
</dbReference>
<organism evidence="2">
    <name type="scientific">uncultured Chthoniobacterales bacterium</name>
    <dbReference type="NCBI Taxonomy" id="1836801"/>
    <lineage>
        <taxon>Bacteria</taxon>
        <taxon>Pseudomonadati</taxon>
        <taxon>Verrucomicrobiota</taxon>
        <taxon>Spartobacteria</taxon>
        <taxon>Chthoniobacterales</taxon>
        <taxon>environmental samples</taxon>
    </lineage>
</organism>
<dbReference type="PIRSF" id="PIRSF021700">
    <property type="entry name" value="3_dmu_93_MTrfase"/>
    <property type="match status" value="1"/>
</dbReference>
<evidence type="ECO:0000313" key="2">
    <source>
        <dbReference type="EMBL" id="CAA9250306.1"/>
    </source>
</evidence>
<evidence type="ECO:0000259" key="1">
    <source>
        <dbReference type="Pfam" id="PF06983"/>
    </source>
</evidence>
<dbReference type="InterPro" id="IPR029068">
    <property type="entry name" value="Glyas_Bleomycin-R_OHBP_Dase"/>
</dbReference>
<name>A0A6J4IH19_9BACT</name>
<keyword evidence="2" id="KW-0808">Transferase</keyword>
<dbReference type="Pfam" id="PF06983">
    <property type="entry name" value="3-dmu-9_3-mt"/>
    <property type="match status" value="1"/>
</dbReference>
<dbReference type="InterPro" id="IPR009725">
    <property type="entry name" value="3_dmu_93_MTrfase"/>
</dbReference>
<feature type="domain" description="PhnB-like" evidence="1">
    <location>
        <begin position="2"/>
        <end position="119"/>
    </location>
</feature>
<dbReference type="SUPFAM" id="SSF54593">
    <property type="entry name" value="Glyoxalase/Bleomycin resistance protein/Dihydroxybiphenyl dioxygenase"/>
    <property type="match status" value="1"/>
</dbReference>
<keyword evidence="2" id="KW-0489">Methyltransferase</keyword>
<dbReference type="InterPro" id="IPR028973">
    <property type="entry name" value="PhnB-like"/>
</dbReference>
<dbReference type="EMBL" id="CADCTA010000078">
    <property type="protein sequence ID" value="CAA9250306.1"/>
    <property type="molecule type" value="Genomic_DNA"/>
</dbReference>
<accession>A0A6J4IH19</accession>
<protein>
    <submittedName>
        <fullName evidence="2">3-demethylubiquinone-9 3-methyltransferase</fullName>
    </submittedName>
</protein>
<dbReference type="AlphaFoldDB" id="A0A6J4IH19"/>
<reference evidence="2" key="1">
    <citation type="submission" date="2020-02" db="EMBL/GenBank/DDBJ databases">
        <authorList>
            <person name="Meier V. D."/>
        </authorList>
    </citation>
    <scope>NUCLEOTIDE SEQUENCE</scope>
    <source>
        <strain evidence="2">AVDCRST_MAG42</strain>
    </source>
</reference>
<gene>
    <name evidence="2" type="ORF">AVDCRST_MAG42-2194</name>
</gene>
<dbReference type="GO" id="GO:0032259">
    <property type="term" value="P:methylation"/>
    <property type="evidence" value="ECO:0007669"/>
    <property type="project" value="UniProtKB-KW"/>
</dbReference>
<dbReference type="GO" id="GO:0008168">
    <property type="term" value="F:methyltransferase activity"/>
    <property type="evidence" value="ECO:0007669"/>
    <property type="project" value="UniProtKB-KW"/>
</dbReference>
<proteinExistence type="predicted"/>
<dbReference type="PANTHER" id="PTHR33990:SF2">
    <property type="entry name" value="PHNB-LIKE DOMAIN-CONTAINING PROTEIN"/>
    <property type="match status" value="1"/>
</dbReference>
<sequence length="161" mass="17969">MQKITPMFWFDGNAEEAVQFYLSVFKDGKIHSTARFPEGSPGDNQPGTVMTIAFELKGQQFVALNGGPGFPFTNAVSLVVNCDSQEEVDYFWEKLAADGGEPNVCGWLRDKFGMPWQIVPSQIWDWLNGDDPAMVKRVTSAVWQMEKLDLAELQRAASVDS</sequence>